<evidence type="ECO:0000313" key="2">
    <source>
        <dbReference type="EMBL" id="ADO83249.1"/>
    </source>
</evidence>
<dbReference type="HOGENOM" id="CLU_113198_4_2_0"/>
<sequence>MSELGNIKIADDVVKVISAKAAVDVDGVFKLAGGVADEVNKILGKKRPTHGVKVEVGEKECSIELFIVVEYGYSIPEVAGEVQEAVIKSITELTGLKVVEVGIYVQDIKIKEAEAEEEIEILD</sequence>
<dbReference type="InterPro" id="IPR005531">
    <property type="entry name" value="Asp23"/>
</dbReference>
<dbReference type="KEGG" id="ipo:Ilyop_1469"/>
<protein>
    <recommendedName>
        <fullName evidence="4">Asp23/Gls24 family envelope stress response protein</fullName>
    </recommendedName>
</protein>
<dbReference type="AlphaFoldDB" id="E3H818"/>
<dbReference type="RefSeq" id="WP_013387916.1">
    <property type="nucleotide sequence ID" value="NC_014632.1"/>
</dbReference>
<dbReference type="Proteomes" id="UP000006875">
    <property type="component" value="Chromosome"/>
</dbReference>
<evidence type="ECO:0000313" key="3">
    <source>
        <dbReference type="Proteomes" id="UP000006875"/>
    </source>
</evidence>
<organism evidence="2 3">
    <name type="scientific">Ilyobacter polytropus (strain ATCC 51220 / DSM 2926 / LMG 16218 / CuHBu1)</name>
    <dbReference type="NCBI Taxonomy" id="572544"/>
    <lineage>
        <taxon>Bacteria</taxon>
        <taxon>Fusobacteriati</taxon>
        <taxon>Fusobacteriota</taxon>
        <taxon>Fusobacteriia</taxon>
        <taxon>Fusobacteriales</taxon>
        <taxon>Fusobacteriaceae</taxon>
        <taxon>Ilyobacter</taxon>
    </lineage>
</organism>
<name>E3H818_ILYPC</name>
<reference evidence="2 3" key="1">
    <citation type="journal article" date="2010" name="Stand. Genomic Sci.">
        <title>Complete genome sequence of Ilyobacter polytropus type strain (CuHbu1).</title>
        <authorList>
            <person name="Sikorski J."/>
            <person name="Chertkov O."/>
            <person name="Lapidus A."/>
            <person name="Nolan M."/>
            <person name="Lucas S."/>
            <person name="Del Rio T.G."/>
            <person name="Tice H."/>
            <person name="Cheng J.F."/>
            <person name="Tapia R."/>
            <person name="Han C."/>
            <person name="Goodwin L."/>
            <person name="Pitluck S."/>
            <person name="Liolios K."/>
            <person name="Ivanova N."/>
            <person name="Mavromatis K."/>
            <person name="Mikhailova N."/>
            <person name="Pati A."/>
            <person name="Chen A."/>
            <person name="Palaniappan K."/>
            <person name="Land M."/>
            <person name="Hauser L."/>
            <person name="Chang Y.J."/>
            <person name="Jeffries C.D."/>
            <person name="Brambilla E."/>
            <person name="Yasawong M."/>
            <person name="Rohde M."/>
            <person name="Pukall R."/>
            <person name="Spring S."/>
            <person name="Goker M."/>
            <person name="Woyke T."/>
            <person name="Bristow J."/>
            <person name="Eisen J.A."/>
            <person name="Markowitz V."/>
            <person name="Hugenholtz P."/>
            <person name="Kyrpides N.C."/>
            <person name="Klenk H.P."/>
        </authorList>
    </citation>
    <scope>NUCLEOTIDE SEQUENCE [LARGE SCALE GENOMIC DNA]</scope>
    <source>
        <strain evidence="3">ATCC 51220 / DSM 2926 / LMG 16218 / CuHBu1</strain>
    </source>
</reference>
<gene>
    <name evidence="2" type="ordered locus">Ilyop_1469</name>
</gene>
<proteinExistence type="inferred from homology"/>
<keyword evidence="3" id="KW-1185">Reference proteome</keyword>
<evidence type="ECO:0008006" key="4">
    <source>
        <dbReference type="Google" id="ProtNLM"/>
    </source>
</evidence>
<dbReference type="EMBL" id="CP002281">
    <property type="protein sequence ID" value="ADO83249.1"/>
    <property type="molecule type" value="Genomic_DNA"/>
</dbReference>
<comment type="similarity">
    <text evidence="1">Belongs to the asp23 family.</text>
</comment>
<dbReference type="OrthoDB" id="9793465at2"/>
<dbReference type="Pfam" id="PF03780">
    <property type="entry name" value="Asp23"/>
    <property type="match status" value="1"/>
</dbReference>
<dbReference type="PANTHER" id="PTHR34297">
    <property type="entry name" value="HYPOTHETICAL CYTOSOLIC PROTEIN-RELATED"/>
    <property type="match status" value="1"/>
</dbReference>
<dbReference type="STRING" id="572544.Ilyop_1469"/>
<dbReference type="PANTHER" id="PTHR34297:SF2">
    <property type="entry name" value="ASP23_GLS24 FAMILY ENVELOPE STRESS RESPONSE PROTEIN"/>
    <property type="match status" value="1"/>
</dbReference>
<accession>E3H818</accession>
<dbReference type="eggNOG" id="COG1302">
    <property type="taxonomic scope" value="Bacteria"/>
</dbReference>
<evidence type="ECO:0000256" key="1">
    <source>
        <dbReference type="ARBA" id="ARBA00005721"/>
    </source>
</evidence>